<keyword evidence="2" id="KW-1185">Reference proteome</keyword>
<name>A0A812LCK1_SYMPI</name>
<evidence type="ECO:0000313" key="1">
    <source>
        <dbReference type="EMBL" id="CAE7242618.1"/>
    </source>
</evidence>
<dbReference type="EMBL" id="CAJNIZ010005559">
    <property type="protein sequence ID" value="CAE7242618.1"/>
    <property type="molecule type" value="Genomic_DNA"/>
</dbReference>
<protein>
    <submittedName>
        <fullName evidence="1">PTPMT1 protein</fullName>
    </submittedName>
</protein>
<feature type="non-terminal residue" evidence="1">
    <location>
        <position position="1"/>
    </location>
</feature>
<dbReference type="AlphaFoldDB" id="A0A812LCK1"/>
<organism evidence="1 2">
    <name type="scientific">Symbiodinium pilosum</name>
    <name type="common">Dinoflagellate</name>
    <dbReference type="NCBI Taxonomy" id="2952"/>
    <lineage>
        <taxon>Eukaryota</taxon>
        <taxon>Sar</taxon>
        <taxon>Alveolata</taxon>
        <taxon>Dinophyceae</taxon>
        <taxon>Suessiales</taxon>
        <taxon>Symbiodiniaceae</taxon>
        <taxon>Symbiodinium</taxon>
    </lineage>
</organism>
<reference evidence="1" key="1">
    <citation type="submission" date="2021-02" db="EMBL/GenBank/DDBJ databases">
        <authorList>
            <person name="Dougan E. K."/>
            <person name="Rhodes N."/>
            <person name="Thang M."/>
            <person name="Chan C."/>
        </authorList>
    </citation>
    <scope>NUCLEOTIDE SEQUENCE</scope>
</reference>
<sequence>MAAAALLHIVTERAGCKADLGTVPGKPYSFALLLLVFLEEYLKMIETLRDGETISDRAAELREVLLCFHRAGLAPDRLRLLYSHIERDFPRFEAAGALLPMPSAVSLCHTMLATGLSSSGAVTVLLRSALREPLIHVVDDSQELRMLKTIEMLIRLDFLYTQEQLPPEVTEYLSVVRNLRFYDRELRRDTPLSYQMAFFLR</sequence>
<accession>A0A812LCK1</accession>
<evidence type="ECO:0000313" key="2">
    <source>
        <dbReference type="Proteomes" id="UP000649617"/>
    </source>
</evidence>
<dbReference type="Proteomes" id="UP000649617">
    <property type="component" value="Unassembled WGS sequence"/>
</dbReference>
<proteinExistence type="predicted"/>
<gene>
    <name evidence="1" type="primary">PTPMT1</name>
    <name evidence="1" type="ORF">SPIL2461_LOCUS4280</name>
</gene>
<dbReference type="OrthoDB" id="273181at2759"/>
<comment type="caution">
    <text evidence="1">The sequence shown here is derived from an EMBL/GenBank/DDBJ whole genome shotgun (WGS) entry which is preliminary data.</text>
</comment>